<dbReference type="InterPro" id="IPR002035">
    <property type="entry name" value="VWF_A"/>
</dbReference>
<keyword evidence="4" id="KW-1185">Reference proteome</keyword>
<accession>A0ABD3RWZ9</accession>
<dbReference type="PANTHER" id="PTHR10857">
    <property type="entry name" value="COPINE"/>
    <property type="match status" value="1"/>
</dbReference>
<comment type="caution">
    <text evidence="3">The sequence shown here is derived from an EMBL/GenBank/DDBJ whole genome shotgun (WGS) entry which is preliminary data.</text>
</comment>
<feature type="domain" description="VWFA" evidence="2">
    <location>
        <begin position="435"/>
        <end position="630"/>
    </location>
</feature>
<dbReference type="SUPFAM" id="SSF53300">
    <property type="entry name" value="vWA-like"/>
    <property type="match status" value="1"/>
</dbReference>
<evidence type="ECO:0000259" key="2">
    <source>
        <dbReference type="SMART" id="SM00327"/>
    </source>
</evidence>
<dbReference type="AlphaFoldDB" id="A0ABD3RWZ9"/>
<dbReference type="SMART" id="SM00327">
    <property type="entry name" value="VWA"/>
    <property type="match status" value="1"/>
</dbReference>
<evidence type="ECO:0000313" key="4">
    <source>
        <dbReference type="Proteomes" id="UP001530377"/>
    </source>
</evidence>
<dbReference type="Proteomes" id="UP001530377">
    <property type="component" value="Unassembled WGS sequence"/>
</dbReference>
<dbReference type="EMBL" id="JALLPB020000135">
    <property type="protein sequence ID" value="KAL3816739.1"/>
    <property type="molecule type" value="Genomic_DNA"/>
</dbReference>
<dbReference type="Pfam" id="PF07002">
    <property type="entry name" value="Copine"/>
    <property type="match status" value="1"/>
</dbReference>
<feature type="region of interest" description="Disordered" evidence="1">
    <location>
        <begin position="166"/>
        <end position="197"/>
    </location>
</feature>
<proteinExistence type="predicted"/>
<organism evidence="3 4">
    <name type="scientific">Cyclostephanos tholiformis</name>
    <dbReference type="NCBI Taxonomy" id="382380"/>
    <lineage>
        <taxon>Eukaryota</taxon>
        <taxon>Sar</taxon>
        <taxon>Stramenopiles</taxon>
        <taxon>Ochrophyta</taxon>
        <taxon>Bacillariophyta</taxon>
        <taxon>Coscinodiscophyceae</taxon>
        <taxon>Thalassiosirophycidae</taxon>
        <taxon>Stephanodiscales</taxon>
        <taxon>Stephanodiscaceae</taxon>
        <taxon>Cyclostephanos</taxon>
    </lineage>
</organism>
<sequence length="663" mass="73099">MNDESSIGGERYLHVGSGPTTNIRLYLRASALPKIGLGYQQPDVLAKVSFDVPTTAASSSRDGDDSDSVDGSSGGSGTMGERTDETEVVRKCSNPRWTTTFTSRHEYGTQLICFVDIFAITTGMEGRGRKKIGRAAFDVEDVLGTANKIKARRLRKGGVVYAYIESEPDSERSSPPSSPGRRGLLSSSISSTKSSSPDGRVFNLRLRAESLVHTHSRLMTAVSAMSRPSTYYEISKKSSTSNQWIAVYRSPPVRESLTPSWDEASIGLGSMSDLGDFLVMVSVFKVTRTKCKEIGSFATTAQALIESCTTRGRTSGYSRRSLHDNVAGRGQEGQMTFRLLRRSAADVSVLTDEVTGIITVTHASVDNANDVRSRSKRFLSSSSSDNDDNDDAEGDSVSEAFNVDASRIVAPSLSPSSPRRARPRFVDYVRAGMVNVDFCVAVDFTSSNGDPRIPGTLHYSKHGMMNDYEESIAAFSSAVERFSPNKEYPVWGFGAKFEGEVRHIFQCGESRYANGTEGLLDAYQSIFETDLIMSGPTSISYVLGAAAFRARRFRDDPNTDLRYCILLILTDGCVHDLPYTQKLVRSYRDDNLPLSVIVVGIGRADFTEFHQWDQSTPELRGRFKFVEFREHQIDPDMLPRTALVNLPHEIAEYYMSRNITPPV</sequence>
<gene>
    <name evidence="3" type="ORF">ACHAXA_002225</name>
</gene>
<feature type="region of interest" description="Disordered" evidence="1">
    <location>
        <begin position="55"/>
        <end position="88"/>
    </location>
</feature>
<dbReference type="InterPro" id="IPR045052">
    <property type="entry name" value="Copine"/>
</dbReference>
<name>A0ABD3RWZ9_9STRA</name>
<dbReference type="InterPro" id="IPR010734">
    <property type="entry name" value="Copine_C"/>
</dbReference>
<evidence type="ECO:0000256" key="1">
    <source>
        <dbReference type="SAM" id="MobiDB-lite"/>
    </source>
</evidence>
<dbReference type="PANTHER" id="PTHR10857:SF106">
    <property type="entry name" value="C2 DOMAIN-CONTAINING PROTEIN"/>
    <property type="match status" value="1"/>
</dbReference>
<feature type="compositionally biased region" description="Low complexity" evidence="1">
    <location>
        <begin position="173"/>
        <end position="197"/>
    </location>
</feature>
<dbReference type="InterPro" id="IPR036465">
    <property type="entry name" value="vWFA_dom_sf"/>
</dbReference>
<evidence type="ECO:0000313" key="3">
    <source>
        <dbReference type="EMBL" id="KAL3816739.1"/>
    </source>
</evidence>
<protein>
    <recommendedName>
        <fullName evidence="2">VWFA domain-containing protein</fullName>
    </recommendedName>
</protein>
<reference evidence="3 4" key="1">
    <citation type="submission" date="2024-10" db="EMBL/GenBank/DDBJ databases">
        <title>Updated reference genomes for cyclostephanoid diatoms.</title>
        <authorList>
            <person name="Roberts W.R."/>
            <person name="Alverson A.J."/>
        </authorList>
    </citation>
    <scope>NUCLEOTIDE SEQUENCE [LARGE SCALE GENOMIC DNA]</scope>
    <source>
        <strain evidence="3 4">AJA228-03</strain>
    </source>
</reference>